<keyword evidence="3" id="KW-1185">Reference proteome</keyword>
<evidence type="ECO:0000313" key="2">
    <source>
        <dbReference type="EMBL" id="AEE51406.1"/>
    </source>
</evidence>
<dbReference type="EMBL" id="CP002691">
    <property type="protein sequence ID" value="AEE51406.1"/>
    <property type="molecule type" value="Genomic_DNA"/>
</dbReference>
<proteinExistence type="predicted"/>
<dbReference type="STRING" id="760192.Halhy_3551"/>
<keyword evidence="1" id="KW-1133">Transmembrane helix</keyword>
<sequence>MTEDFLHYAWRYQHFQPHHLHTTQGQALSILAVGELNRHAGPDFTNARLRIGDTLWAGNVEVHIKSSDWLAHHHEEDPAYNNVVLHVVLDDDQPVYRTNGERLPCLELRRLLDPDLCSAYYRMLNNTLWIPCQNHWHEVKELTKKLWLERLMVERLEAKTEVVGRLLEQNRGDWEEMCYQVLLRNFGLRVNMDPCEQVARSLPLKLIGRHRDNLLQIEALFFGQAGLLDVEFTDLYPRQLQQEYRFLRQKYGLEPLPAGNWKFLRMRPANFPTMRLAQFAVLLYQGSNLFSKILAARDIEELAHLFSVTLHGYWSEHYTFDKVSPRKLKHLGGNFIELLILNACIPIIFYYGVYTQDTRYCDQALLLMQELPPEENHIIDGWKKLGVVPEDAGNSQALLHLKREYCEGRRCLHCAVGNAILK</sequence>
<dbReference type="RefSeq" id="WP_013765946.1">
    <property type="nucleotide sequence ID" value="NC_015510.1"/>
</dbReference>
<accession>F4KXP5</accession>
<dbReference type="eggNOG" id="ENOG502Z7XW">
    <property type="taxonomic scope" value="Bacteria"/>
</dbReference>
<evidence type="ECO:0000313" key="3">
    <source>
        <dbReference type="Proteomes" id="UP000008461"/>
    </source>
</evidence>
<keyword evidence="1" id="KW-0472">Membrane</keyword>
<dbReference type="Proteomes" id="UP000008461">
    <property type="component" value="Chromosome"/>
</dbReference>
<dbReference type="InterPro" id="IPR021272">
    <property type="entry name" value="DUF2851"/>
</dbReference>
<dbReference type="AlphaFoldDB" id="F4KXP5"/>
<feature type="transmembrane region" description="Helical" evidence="1">
    <location>
        <begin position="335"/>
        <end position="353"/>
    </location>
</feature>
<evidence type="ECO:0008006" key="4">
    <source>
        <dbReference type="Google" id="ProtNLM"/>
    </source>
</evidence>
<dbReference type="Pfam" id="PF11013">
    <property type="entry name" value="DUF2851"/>
    <property type="match status" value="1"/>
</dbReference>
<dbReference type="KEGG" id="hhy:Halhy_3551"/>
<gene>
    <name evidence="2" type="ordered locus">Halhy_3551</name>
</gene>
<evidence type="ECO:0000256" key="1">
    <source>
        <dbReference type="SAM" id="Phobius"/>
    </source>
</evidence>
<dbReference type="OrthoDB" id="1005072at2"/>
<dbReference type="HOGENOM" id="CLU_044582_0_0_10"/>
<name>F4KXP5_HALH1</name>
<reference evidence="2 3" key="1">
    <citation type="journal article" date="2011" name="Stand. Genomic Sci.">
        <title>Complete genome sequence of Haliscomenobacter hydrossis type strain (O).</title>
        <authorList>
            <consortium name="US DOE Joint Genome Institute (JGI-PGF)"/>
            <person name="Daligault H."/>
            <person name="Lapidus A."/>
            <person name="Zeytun A."/>
            <person name="Nolan M."/>
            <person name="Lucas S."/>
            <person name="Del Rio T.G."/>
            <person name="Tice H."/>
            <person name="Cheng J.F."/>
            <person name="Tapia R."/>
            <person name="Han C."/>
            <person name="Goodwin L."/>
            <person name="Pitluck S."/>
            <person name="Liolios K."/>
            <person name="Pagani I."/>
            <person name="Ivanova N."/>
            <person name="Huntemann M."/>
            <person name="Mavromatis K."/>
            <person name="Mikhailova N."/>
            <person name="Pati A."/>
            <person name="Chen A."/>
            <person name="Palaniappan K."/>
            <person name="Land M."/>
            <person name="Hauser L."/>
            <person name="Brambilla E.M."/>
            <person name="Rohde M."/>
            <person name="Verbarg S."/>
            <person name="Goker M."/>
            <person name="Bristow J."/>
            <person name="Eisen J.A."/>
            <person name="Markowitz V."/>
            <person name="Hugenholtz P."/>
            <person name="Kyrpides N.C."/>
            <person name="Klenk H.P."/>
            <person name="Woyke T."/>
        </authorList>
    </citation>
    <scope>NUCLEOTIDE SEQUENCE [LARGE SCALE GENOMIC DNA]</scope>
    <source>
        <strain evidence="3">ATCC 27775 / DSM 1100 / LMG 10767 / O</strain>
    </source>
</reference>
<protein>
    <recommendedName>
        <fullName evidence="4">DUF2851 domain-containing protein</fullName>
    </recommendedName>
</protein>
<reference key="2">
    <citation type="submission" date="2011-04" db="EMBL/GenBank/DDBJ databases">
        <title>Complete sequence of chromosome of Haliscomenobacter hydrossis DSM 1100.</title>
        <authorList>
            <consortium name="US DOE Joint Genome Institute (JGI-PGF)"/>
            <person name="Lucas S."/>
            <person name="Han J."/>
            <person name="Lapidus A."/>
            <person name="Bruce D."/>
            <person name="Goodwin L."/>
            <person name="Pitluck S."/>
            <person name="Peters L."/>
            <person name="Kyrpides N."/>
            <person name="Mavromatis K."/>
            <person name="Ivanova N."/>
            <person name="Ovchinnikova G."/>
            <person name="Pagani I."/>
            <person name="Daligault H."/>
            <person name="Detter J.C."/>
            <person name="Han C."/>
            <person name="Land M."/>
            <person name="Hauser L."/>
            <person name="Markowitz V."/>
            <person name="Cheng J.-F."/>
            <person name="Hugenholtz P."/>
            <person name="Woyke T."/>
            <person name="Wu D."/>
            <person name="Verbarg S."/>
            <person name="Frueling A."/>
            <person name="Brambilla E."/>
            <person name="Klenk H.-P."/>
            <person name="Eisen J.A."/>
        </authorList>
    </citation>
    <scope>NUCLEOTIDE SEQUENCE</scope>
    <source>
        <strain>DSM 1100</strain>
    </source>
</reference>
<organism evidence="2 3">
    <name type="scientific">Haliscomenobacter hydrossis (strain ATCC 27775 / DSM 1100 / LMG 10767 / O)</name>
    <dbReference type="NCBI Taxonomy" id="760192"/>
    <lineage>
        <taxon>Bacteria</taxon>
        <taxon>Pseudomonadati</taxon>
        <taxon>Bacteroidota</taxon>
        <taxon>Saprospiria</taxon>
        <taxon>Saprospirales</taxon>
        <taxon>Haliscomenobacteraceae</taxon>
        <taxon>Haliscomenobacter</taxon>
    </lineage>
</organism>
<keyword evidence="1" id="KW-0812">Transmembrane</keyword>